<feature type="compositionally biased region" description="Low complexity" evidence="4">
    <location>
        <begin position="549"/>
        <end position="568"/>
    </location>
</feature>
<keyword evidence="2" id="KW-0677">Repeat</keyword>
<dbReference type="PANTHER" id="PTHR34689:SF1">
    <property type="entry name" value="NUCLEIC ACID-BINDING PROTEIN"/>
    <property type="match status" value="1"/>
</dbReference>
<sequence length="1217" mass="136077">MPPFTELDIQPVPNQGHHPGTVATMGAVTWRMNLCAVSQHPATPLFFIALTLHYGADDGGHPVGIRDEISIHHLTPEGIAPEPHQVIRPPRAFEQDVLISTDLSEGYINAIKVGYLGPAEVLVAVDELGVICIWRITDLARPWFVTHTRTSTWGLDIHQENCLVAVSSNDYRVTILDFTVPIHHGVDAAVPKPEHCEGDDNHPNGRLPFSDTLTSRLTPHFTVPTHYLTGHRNNVPNIAFSPCGRYLASCSIDRTTIIWDLWTDRIVKRRRISNEWGWSVRFVEPYYFKTTDEADATAGAALAASSFDRDQDVPPILDVAEFSIPNLLLYVLANHVAGDQSVDEGLVAGNGDGEDRGWRGSPPSSEGPGTRIRVIGGATREGWNNPSEPASGSEWATVSDSASDRGSNWTAGTGASEDGHDDHVEMENEVLGTPWLAHSPSLPLADATTNDPPPRQPGLNEAARPMVTFQSPPLLANQPDRRPDHGSDPEATPGAPLASVSNMAAVSASVATEREGAQSPPGPEALPPLTRLSTHTTLESHHLSDIHASHPSRSTSSASPAESASDVHATADDHNDDDDDDDDNDAASYNHHNHGPSLMSERIRSLTRILGRQTGHSDSDDHEGELEEDADADADDEDNYDELVDLVQGYMATGGTTELVHRRRHRRRQRYSNSADEPSESRSSLASLSSSPSSEAGLVFENPAADDVFDVDAELPPVRSSPPDHDGRNHREVGGDNVNHHGNLHHHRRHGCRAGHDGGDRSMCRRCRYGLRGSGLREKSYLLLHGSIHGLSLLGTEGTLPLMFADPYYIAKNYLVDQVMPNGYWRLNMMEWLPEIGTAIVACQRGKVAITRLIRISMDNGESKYGFIPEQYLPADPSTSAPLLGLCVQRLASSDPGLRTYRLHIVFYDGKVFNYQIRQKFAAKSKLLRHEHGGHRRSRQTEDRVDYEKLPNRSSHRAEAGDEANRNAKSRHSRPDRRSRSRSRSRSRDGRRRDRRYQDRRSRSRGRSGERDHRSRQSRRSRRHDSPSESEGFSESDGESSRSRSPSRRRSSSRHRRSKKDKSREESGRRRKEKKDRKKEFRQWLFEVHGIRWEEISNLDSKKHFKGFMEDYNTATMPHKKYYDMAKWEAKQASKPATTSTSNTYRGLNDETYGSFNIWEDQRNVHRQHQQTSRAALQGAFDTPLYTRDQVLDLKRLGDERIAADRLRVMGYTAKKR</sequence>
<proteinExistence type="predicted"/>
<dbReference type="Gene3D" id="2.130.10.10">
    <property type="entry name" value="YVTN repeat-like/Quinoprotein amine dehydrogenase"/>
    <property type="match status" value="1"/>
</dbReference>
<dbReference type="EMBL" id="JANBPT010000545">
    <property type="protein sequence ID" value="KAJ1917340.1"/>
    <property type="molecule type" value="Genomic_DNA"/>
</dbReference>
<feature type="compositionally biased region" description="Acidic residues" evidence="4">
    <location>
        <begin position="620"/>
        <end position="637"/>
    </location>
</feature>
<dbReference type="AlphaFoldDB" id="A0A9W8A4N3"/>
<evidence type="ECO:0000256" key="2">
    <source>
        <dbReference type="ARBA" id="ARBA00022737"/>
    </source>
</evidence>
<feature type="region of interest" description="Disordered" evidence="4">
    <location>
        <begin position="612"/>
        <end position="637"/>
    </location>
</feature>
<evidence type="ECO:0000256" key="1">
    <source>
        <dbReference type="ARBA" id="ARBA00022574"/>
    </source>
</evidence>
<feature type="compositionally biased region" description="Polar residues" evidence="4">
    <location>
        <begin position="382"/>
        <end position="413"/>
    </location>
</feature>
<evidence type="ECO:0008006" key="7">
    <source>
        <dbReference type="Google" id="ProtNLM"/>
    </source>
</evidence>
<keyword evidence="1 3" id="KW-0853">WD repeat</keyword>
<accession>A0A9W8A4N3</accession>
<evidence type="ECO:0000313" key="6">
    <source>
        <dbReference type="Proteomes" id="UP001150569"/>
    </source>
</evidence>
<feature type="repeat" description="WD" evidence="3">
    <location>
        <begin position="228"/>
        <end position="269"/>
    </location>
</feature>
<comment type="caution">
    <text evidence="5">The sequence shown here is derived from an EMBL/GenBank/DDBJ whole genome shotgun (WGS) entry which is preliminary data.</text>
</comment>
<dbReference type="InterPro" id="IPR001680">
    <property type="entry name" value="WD40_rpt"/>
</dbReference>
<feature type="compositionally biased region" description="Basic and acidic residues" evidence="4">
    <location>
        <begin position="538"/>
        <end position="548"/>
    </location>
</feature>
<dbReference type="PROSITE" id="PS50294">
    <property type="entry name" value="WD_REPEATS_REGION"/>
    <property type="match status" value="1"/>
</dbReference>
<feature type="compositionally biased region" description="Low complexity" evidence="4">
    <location>
        <begin position="498"/>
        <end position="511"/>
    </location>
</feature>
<feature type="compositionally biased region" description="Basic and acidic residues" evidence="4">
    <location>
        <begin position="479"/>
        <end position="488"/>
    </location>
</feature>
<keyword evidence="6" id="KW-1185">Reference proteome</keyword>
<evidence type="ECO:0000256" key="3">
    <source>
        <dbReference type="PROSITE-ProRule" id="PRU00221"/>
    </source>
</evidence>
<dbReference type="OrthoDB" id="2538345at2759"/>
<feature type="region of interest" description="Disordered" evidence="4">
    <location>
        <begin position="927"/>
        <end position="1079"/>
    </location>
</feature>
<feature type="region of interest" description="Disordered" evidence="4">
    <location>
        <begin position="436"/>
        <end position="600"/>
    </location>
</feature>
<dbReference type="SMART" id="SM00320">
    <property type="entry name" value="WD40"/>
    <property type="match status" value="2"/>
</dbReference>
<dbReference type="InterPro" id="IPR011047">
    <property type="entry name" value="Quinoprotein_ADH-like_sf"/>
</dbReference>
<dbReference type="PANTHER" id="PTHR34689">
    <property type="entry name" value="NUCLEIC ACID-BINDING PROTEIN"/>
    <property type="match status" value="1"/>
</dbReference>
<dbReference type="SUPFAM" id="SSF50998">
    <property type="entry name" value="Quinoprotein alcohol dehydrogenase-like"/>
    <property type="match status" value="1"/>
</dbReference>
<feature type="region of interest" description="Disordered" evidence="4">
    <location>
        <begin position="343"/>
        <end position="421"/>
    </location>
</feature>
<dbReference type="InterPro" id="IPR019775">
    <property type="entry name" value="WD40_repeat_CS"/>
</dbReference>
<dbReference type="InterPro" id="IPR015943">
    <property type="entry name" value="WD40/YVTN_repeat-like_dom_sf"/>
</dbReference>
<evidence type="ECO:0000256" key="4">
    <source>
        <dbReference type="SAM" id="MobiDB-lite"/>
    </source>
</evidence>
<name>A0A9W8A4N3_9FUNG</name>
<feature type="compositionally biased region" description="Basic and acidic residues" evidence="4">
    <location>
        <begin position="939"/>
        <end position="966"/>
    </location>
</feature>
<dbReference type="Pfam" id="PF00400">
    <property type="entry name" value="WD40"/>
    <property type="match status" value="1"/>
</dbReference>
<evidence type="ECO:0000313" key="5">
    <source>
        <dbReference type="EMBL" id="KAJ1917340.1"/>
    </source>
</evidence>
<feature type="compositionally biased region" description="Basic residues" evidence="4">
    <location>
        <begin position="1045"/>
        <end position="1061"/>
    </location>
</feature>
<feature type="compositionally biased region" description="Basic residues" evidence="4">
    <location>
        <begin position="661"/>
        <end position="670"/>
    </location>
</feature>
<feature type="compositionally biased region" description="Acidic residues" evidence="4">
    <location>
        <begin position="574"/>
        <end position="585"/>
    </location>
</feature>
<dbReference type="PROSITE" id="PS00678">
    <property type="entry name" value="WD_REPEATS_1"/>
    <property type="match status" value="1"/>
</dbReference>
<feature type="compositionally biased region" description="Basic residues" evidence="4">
    <location>
        <begin position="927"/>
        <end position="938"/>
    </location>
</feature>
<dbReference type="PROSITE" id="PS50082">
    <property type="entry name" value="WD_REPEATS_2"/>
    <property type="match status" value="1"/>
</dbReference>
<organism evidence="5 6">
    <name type="scientific">Tieghemiomyces parasiticus</name>
    <dbReference type="NCBI Taxonomy" id="78921"/>
    <lineage>
        <taxon>Eukaryota</taxon>
        <taxon>Fungi</taxon>
        <taxon>Fungi incertae sedis</taxon>
        <taxon>Zoopagomycota</taxon>
        <taxon>Kickxellomycotina</taxon>
        <taxon>Dimargaritomycetes</taxon>
        <taxon>Dimargaritales</taxon>
        <taxon>Dimargaritaceae</taxon>
        <taxon>Tieghemiomyces</taxon>
    </lineage>
</organism>
<gene>
    <name evidence="5" type="ORF">IWQ60_007810</name>
</gene>
<reference evidence="5" key="1">
    <citation type="submission" date="2022-07" db="EMBL/GenBank/DDBJ databases">
        <title>Phylogenomic reconstructions and comparative analyses of Kickxellomycotina fungi.</title>
        <authorList>
            <person name="Reynolds N.K."/>
            <person name="Stajich J.E."/>
            <person name="Barry K."/>
            <person name="Grigoriev I.V."/>
            <person name="Crous P."/>
            <person name="Smith M.E."/>
        </authorList>
    </citation>
    <scope>NUCLEOTIDE SEQUENCE</scope>
    <source>
        <strain evidence="5">RSA 861</strain>
    </source>
</reference>
<dbReference type="Proteomes" id="UP001150569">
    <property type="component" value="Unassembled WGS sequence"/>
</dbReference>
<feature type="compositionally biased region" description="Basic residues" evidence="4">
    <location>
        <begin position="968"/>
        <end position="985"/>
    </location>
</feature>
<feature type="compositionally biased region" description="Low complexity" evidence="4">
    <location>
        <begin position="681"/>
        <end position="696"/>
    </location>
</feature>
<protein>
    <recommendedName>
        <fullName evidence="7">WD repeat protein</fullName>
    </recommendedName>
</protein>
<feature type="compositionally biased region" description="Basic and acidic residues" evidence="4">
    <location>
        <begin position="986"/>
        <end position="1015"/>
    </location>
</feature>
<feature type="region of interest" description="Disordered" evidence="4">
    <location>
        <begin position="655"/>
        <end position="697"/>
    </location>
</feature>